<organism evidence="1">
    <name type="scientific">marine sediment metagenome</name>
    <dbReference type="NCBI Taxonomy" id="412755"/>
    <lineage>
        <taxon>unclassified sequences</taxon>
        <taxon>metagenomes</taxon>
        <taxon>ecological metagenomes</taxon>
    </lineage>
</organism>
<gene>
    <name evidence="1" type="ORF">LCGC14_0773540</name>
</gene>
<dbReference type="EMBL" id="LAZR01001965">
    <property type="protein sequence ID" value="KKN36442.1"/>
    <property type="molecule type" value="Genomic_DNA"/>
</dbReference>
<protein>
    <recommendedName>
        <fullName evidence="2">PBP domain-containing protein</fullName>
    </recommendedName>
</protein>
<reference evidence="1" key="1">
    <citation type="journal article" date="2015" name="Nature">
        <title>Complex archaea that bridge the gap between prokaryotes and eukaryotes.</title>
        <authorList>
            <person name="Spang A."/>
            <person name="Saw J.H."/>
            <person name="Jorgensen S.L."/>
            <person name="Zaremba-Niedzwiedzka K."/>
            <person name="Martijn J."/>
            <person name="Lind A.E."/>
            <person name="van Eijk R."/>
            <person name="Schleper C."/>
            <person name="Guy L."/>
            <person name="Ettema T.J."/>
        </authorList>
    </citation>
    <scope>NUCLEOTIDE SEQUENCE</scope>
</reference>
<proteinExistence type="predicted"/>
<dbReference type="Gene3D" id="3.40.190.10">
    <property type="entry name" value="Periplasmic binding protein-like II"/>
    <property type="match status" value="1"/>
</dbReference>
<accession>A0A0F9QHG5</accession>
<dbReference type="SUPFAM" id="SSF53850">
    <property type="entry name" value="Periplasmic binding protein-like II"/>
    <property type="match status" value="1"/>
</dbReference>
<comment type="caution">
    <text evidence="1">The sequence shown here is derived from an EMBL/GenBank/DDBJ whole genome shotgun (WGS) entry which is preliminary data.</text>
</comment>
<evidence type="ECO:0008006" key="2">
    <source>
        <dbReference type="Google" id="ProtNLM"/>
    </source>
</evidence>
<name>A0A0F9QHG5_9ZZZZ</name>
<evidence type="ECO:0000313" key="1">
    <source>
        <dbReference type="EMBL" id="KKN36442.1"/>
    </source>
</evidence>
<sequence length="142" mass="16257">MGLFGYISQFFVLMILTCSVVSADVFIVTNAENELDELDTKQIVDIFMGRTKFYPTGKRIVLVDQDLSSTVTETFYQKLVNKTINEINSYRSRLLFSGRSVLPRQLDDNNTVIEFLRHEKDAIGYIDLPEVTKDLKVIGHVK</sequence>
<dbReference type="AlphaFoldDB" id="A0A0F9QHG5"/>